<accession>A0A0F3NPM8</accession>
<dbReference type="GO" id="GO:0006508">
    <property type="term" value="P:proteolysis"/>
    <property type="evidence" value="ECO:0007669"/>
    <property type="project" value="InterPro"/>
</dbReference>
<dbReference type="Proteomes" id="UP000033562">
    <property type="component" value="Unassembled WGS sequence"/>
</dbReference>
<evidence type="ECO:0000313" key="6">
    <source>
        <dbReference type="Proteomes" id="UP000033562"/>
    </source>
</evidence>
<feature type="domain" description="Metalloprotease TldD/E N-terminal" evidence="2">
    <location>
        <begin position="23"/>
        <end position="84"/>
    </location>
</feature>
<evidence type="ECO:0000259" key="3">
    <source>
        <dbReference type="Pfam" id="PF19289"/>
    </source>
</evidence>
<dbReference type="PANTHER" id="PTHR43421">
    <property type="entry name" value="METALLOPROTEASE PMBA"/>
    <property type="match status" value="1"/>
</dbReference>
<dbReference type="GO" id="GO:0008237">
    <property type="term" value="F:metallopeptidase activity"/>
    <property type="evidence" value="ECO:0007669"/>
    <property type="project" value="InterPro"/>
</dbReference>
<dbReference type="InterPro" id="IPR036059">
    <property type="entry name" value="TldD/PmbA_sf"/>
</dbReference>
<dbReference type="STRING" id="1359163.NLO413_0237"/>
<protein>
    <submittedName>
        <fullName evidence="5">Modulator of DNA gyrase family protein</fullName>
    </submittedName>
</protein>
<dbReference type="AlphaFoldDB" id="A0A0F3NPM8"/>
<name>A0A0F3NPM8_9RICK</name>
<gene>
    <name evidence="5" type="ORF">NLO413_0237</name>
</gene>
<dbReference type="InterPro" id="IPR002510">
    <property type="entry name" value="Metalloprtase-TldD/E_N"/>
</dbReference>
<dbReference type="InterPro" id="IPR047657">
    <property type="entry name" value="PmbA"/>
</dbReference>
<evidence type="ECO:0000259" key="4">
    <source>
        <dbReference type="Pfam" id="PF19290"/>
    </source>
</evidence>
<dbReference type="SUPFAM" id="SSF111283">
    <property type="entry name" value="Putative modulator of DNA gyrase, PmbA/TldD"/>
    <property type="match status" value="1"/>
</dbReference>
<evidence type="ECO:0000259" key="2">
    <source>
        <dbReference type="Pfam" id="PF01523"/>
    </source>
</evidence>
<dbReference type="RefSeq" id="WP_232295893.1">
    <property type="nucleotide sequence ID" value="NZ_LANX01000001.1"/>
</dbReference>
<dbReference type="PATRIC" id="fig|1359163.3.peg.228"/>
<dbReference type="Pfam" id="PF01523">
    <property type="entry name" value="PmbA_TldD_1st"/>
    <property type="match status" value="1"/>
</dbReference>
<dbReference type="EMBL" id="LANX01000001">
    <property type="protein sequence ID" value="KJV68869.1"/>
    <property type="molecule type" value="Genomic_DNA"/>
</dbReference>
<dbReference type="Gene3D" id="3.30.2290.10">
    <property type="entry name" value="PmbA/TldD superfamily"/>
    <property type="match status" value="1"/>
</dbReference>
<feature type="domain" description="Metalloprotease TldD/E central" evidence="4">
    <location>
        <begin position="115"/>
        <end position="219"/>
    </location>
</feature>
<dbReference type="InterPro" id="IPR045570">
    <property type="entry name" value="Metalloprtase-TldD/E_cen_dom"/>
</dbReference>
<proteinExistence type="inferred from homology"/>
<organism evidence="5 6">
    <name type="scientific">Candidatus Neoehrlichia procyonis str. RAC413</name>
    <dbReference type="NCBI Taxonomy" id="1359163"/>
    <lineage>
        <taxon>Bacteria</taxon>
        <taxon>Pseudomonadati</taxon>
        <taxon>Pseudomonadota</taxon>
        <taxon>Alphaproteobacteria</taxon>
        <taxon>Rickettsiales</taxon>
        <taxon>Anaplasmataceae</taxon>
        <taxon>Candidatus Neoehrlichia</taxon>
    </lineage>
</organism>
<dbReference type="PANTHER" id="PTHR43421:SF1">
    <property type="entry name" value="METALLOPROTEASE PMBA"/>
    <property type="match status" value="1"/>
</dbReference>
<feature type="domain" description="Metalloprotease TldD/E C-terminal" evidence="3">
    <location>
        <begin position="226"/>
        <end position="442"/>
    </location>
</feature>
<keyword evidence="6" id="KW-1185">Reference proteome</keyword>
<dbReference type="Pfam" id="PF19289">
    <property type="entry name" value="PmbA_TldD_3rd"/>
    <property type="match status" value="1"/>
</dbReference>
<reference evidence="5 6" key="1">
    <citation type="submission" date="2015-02" db="EMBL/GenBank/DDBJ databases">
        <title>Genome Sequencing of Rickettsiales.</title>
        <authorList>
            <person name="Daugherty S.C."/>
            <person name="Su Q."/>
            <person name="Abolude K."/>
            <person name="Beier-Sexton M."/>
            <person name="Carlyon J.A."/>
            <person name="Carter R."/>
            <person name="Day N.P."/>
            <person name="Dumler S.J."/>
            <person name="Dyachenko V."/>
            <person name="Godinez A."/>
            <person name="Kurtti T.J."/>
            <person name="Lichay M."/>
            <person name="Mullins K.E."/>
            <person name="Ott S."/>
            <person name="Pappas-Brown V."/>
            <person name="Paris D.H."/>
            <person name="Patel P."/>
            <person name="Richards A.L."/>
            <person name="Sadzewicz L."/>
            <person name="Sears K."/>
            <person name="Seidman D."/>
            <person name="Sengamalay N."/>
            <person name="Stenos J."/>
            <person name="Tallon L.J."/>
            <person name="Vincent G."/>
            <person name="Fraser C.M."/>
            <person name="Munderloh U."/>
            <person name="Dunning-Hotopp J.C."/>
        </authorList>
    </citation>
    <scope>NUCLEOTIDE SEQUENCE [LARGE SCALE GENOMIC DNA]</scope>
    <source>
        <strain evidence="5 6">RAC413</strain>
    </source>
</reference>
<evidence type="ECO:0000313" key="5">
    <source>
        <dbReference type="EMBL" id="KJV68869.1"/>
    </source>
</evidence>
<evidence type="ECO:0000256" key="1">
    <source>
        <dbReference type="ARBA" id="ARBA00005836"/>
    </source>
</evidence>
<dbReference type="InterPro" id="IPR035068">
    <property type="entry name" value="TldD/PmbA_N"/>
</dbReference>
<comment type="similarity">
    <text evidence="1">Belongs to the peptidase U62 family.</text>
</comment>
<sequence>MNNYLNIAEDAIKIIKNKGVDGDIIIYDNNSLNVSQRLLKLEEISYSNNTQIGIRVIDKKKVSCVSSNDMNKIDELIDMAIVMANSAPEDPHVSIASLNNDDSLEIENLMLYDDINVNVDQINSLLYKMEDAALSYDKKIVNSEGASFSKVNSNVILATSNGFMKSYKKSYTSVYISVIAAENNKMEVDYNYLVKCHFCDIQNPYKLGKESAMRALRKLNARKIKTCKLPVIIENRVASTLLQSFASAITGDSIANKTSFLSNSMHTKVFSSNINIIDDPLIKKGLSSYPFDGEGICGYRKEIVKNGIINSWILDMYTANQLNLVTTGNAIKRSNAAVIPGVSNFYIQNGNVSVDDLISDVSKGIYVTDLFGFGINLTTGDYSQGAFGFMIENGKITYPVNEITIAGNLNNIFQNMSVANDLVFFKSINSPTLKIHEMTVAGRE</sequence>
<dbReference type="GO" id="GO:0005829">
    <property type="term" value="C:cytosol"/>
    <property type="evidence" value="ECO:0007669"/>
    <property type="project" value="TreeGrafter"/>
</dbReference>
<dbReference type="InterPro" id="IPR045569">
    <property type="entry name" value="Metalloprtase-TldD/E_C"/>
</dbReference>
<dbReference type="Pfam" id="PF19290">
    <property type="entry name" value="PmbA_TldD_2nd"/>
    <property type="match status" value="1"/>
</dbReference>
<comment type="caution">
    <text evidence="5">The sequence shown here is derived from an EMBL/GenBank/DDBJ whole genome shotgun (WGS) entry which is preliminary data.</text>
</comment>